<name>A0AA86YF51_9CAUD</name>
<accession>A0AA86YF51</accession>
<dbReference type="GeneID" id="98835793"/>
<evidence type="ECO:0000313" key="1">
    <source>
        <dbReference type="EMBL" id="DBA35359.1"/>
    </source>
</evidence>
<reference evidence="1 2" key="1">
    <citation type="journal article" date="2023" name="Nat. Microbiol.">
        <title>A compendium of viruses from methanogenic archaea reveals their diversity and adaptations to the gut environment.</title>
        <authorList>
            <person name="Medvedeva S."/>
            <person name="Borrel G."/>
            <person name="Krupovic M."/>
            <person name="Gribaldo S."/>
        </authorList>
    </citation>
    <scope>NUCLEOTIDE SEQUENCE [LARGE SCALE GENOMIC DNA]</scope>
</reference>
<protein>
    <submittedName>
        <fullName evidence="1">Uncharacterized protein</fullName>
    </submittedName>
</protein>
<dbReference type="EMBL" id="BK063676">
    <property type="protein sequence ID" value="DBA35359.1"/>
    <property type="molecule type" value="Genomic_DNA"/>
</dbReference>
<gene>
    <name evidence="1" type="ORF">vir215_00057</name>
</gene>
<evidence type="ECO:0000313" key="2">
    <source>
        <dbReference type="Proteomes" id="UP001302265"/>
    </source>
</evidence>
<dbReference type="RefSeq" id="YP_011108912.1">
    <property type="nucleotide sequence ID" value="NC_092586.1"/>
</dbReference>
<proteinExistence type="predicted"/>
<sequence>MSADITGAVITAIRLSPNPATTGQSCLVSVGLKEIVSRQYTLSASAWSGTGPYTQTLAVASDITPTDDLLVYGDHTMSVDARVAEFNAVIRAEVVQAGRVKFTALGIKPTVNLTLRIITGPLPTLKTVTISAGSWSGSGPWIAQVGMGKTVRTAMCGQVSGSDNASAKAVSDCGMHVSAVSGATVTIRAMLAKPSTAVTIGVAAL</sequence>
<organism evidence="1 2">
    <name type="scientific">Caudoviricetes sp. vir215</name>
    <dbReference type="NCBI Taxonomy" id="3068354"/>
    <lineage>
        <taxon>Viruses</taxon>
        <taxon>Duplodnaviria</taxon>
        <taxon>Heunggongvirae</taxon>
        <taxon>Uroviricota</taxon>
        <taxon>Caudoviricetes</taxon>
    </lineage>
</organism>
<dbReference type="Proteomes" id="UP001302265">
    <property type="component" value="Segment"/>
</dbReference>
<keyword evidence="2" id="KW-1185">Reference proteome</keyword>